<name>A0A7G5MR66_9FIRM</name>
<gene>
    <name evidence="1" type="ORF">E5259_05560</name>
</gene>
<protein>
    <submittedName>
        <fullName evidence="1">Uncharacterized protein</fullName>
    </submittedName>
</protein>
<proteinExistence type="predicted"/>
<sequence>MPFFIPSRLVDFEYFGGDEKDSEYEKMAKDYQKEIDFAFFVVNFGYSKSDYEMLTPCEKAFIYKAWENKAVSDSTMFRDAALNAISNAFRKKNKRFIRLWKKKQKKANKDVVKENIHVIEETEKQEGKGWVDLIYQTNGLTPPRRKGGRKRV</sequence>
<dbReference type="AlphaFoldDB" id="A0A7G5MR66"/>
<accession>A0A7G5MR66</accession>
<evidence type="ECO:0000313" key="1">
    <source>
        <dbReference type="EMBL" id="QMW77109.1"/>
    </source>
</evidence>
<evidence type="ECO:0000313" key="2">
    <source>
        <dbReference type="Proteomes" id="UP000515789"/>
    </source>
</evidence>
<reference evidence="1 2" key="1">
    <citation type="submission" date="2019-04" db="EMBL/GenBank/DDBJ databases">
        <authorList>
            <person name="Schori C."/>
            <person name="Ahrens C."/>
        </authorList>
    </citation>
    <scope>NUCLEOTIDE SEQUENCE [LARGE SCALE GENOMIC DNA]</scope>
    <source>
        <strain evidence="1 2">DSM 2950</strain>
    </source>
</reference>
<dbReference type="EMBL" id="CP039126">
    <property type="protein sequence ID" value="QMW77109.1"/>
    <property type="molecule type" value="Genomic_DNA"/>
</dbReference>
<organism evidence="1 2">
    <name type="scientific">Blautia producta</name>
    <dbReference type="NCBI Taxonomy" id="33035"/>
    <lineage>
        <taxon>Bacteria</taxon>
        <taxon>Bacillati</taxon>
        <taxon>Bacillota</taxon>
        <taxon>Clostridia</taxon>
        <taxon>Lachnospirales</taxon>
        <taxon>Lachnospiraceae</taxon>
        <taxon>Blautia</taxon>
    </lineage>
</organism>
<dbReference type="Proteomes" id="UP000515789">
    <property type="component" value="Chromosome"/>
</dbReference>